<dbReference type="NCBIfam" id="NF009905">
    <property type="entry name" value="PRK13368.1"/>
    <property type="match status" value="1"/>
</dbReference>
<dbReference type="NCBIfam" id="NF003950">
    <property type="entry name" value="PRK05450.1-3"/>
    <property type="match status" value="1"/>
</dbReference>
<dbReference type="CDD" id="cd02517">
    <property type="entry name" value="CMP-KDO-Synthetase"/>
    <property type="match status" value="1"/>
</dbReference>
<keyword evidence="5" id="KW-0963">Cytoplasm</keyword>
<reference evidence="7 8" key="1">
    <citation type="submission" date="2018-06" db="EMBL/GenBank/DDBJ databases">
        <title>Comparative analysis of microorganisms from saline springs in Andes Mountain Range, Colombia.</title>
        <authorList>
            <person name="Rubin E."/>
        </authorList>
    </citation>
    <scope>NUCLEOTIDE SEQUENCE [LARGE SCALE GENOMIC DNA]</scope>
    <source>
        <strain evidence="7 8">USBA-857</strain>
    </source>
</reference>
<comment type="subcellular location">
    <subcellularLocation>
        <location evidence="5">Cytoplasm</location>
    </subcellularLocation>
    <subcellularLocation>
        <location evidence="1">Membrane</location>
    </subcellularLocation>
</comment>
<dbReference type="OrthoDB" id="9815559at2"/>
<comment type="catalytic activity">
    <reaction evidence="5">
        <text>3-deoxy-alpha-D-manno-oct-2-ulosonate + CTP = CMP-3-deoxy-beta-D-manno-octulosonate + diphosphate</text>
        <dbReference type="Rhea" id="RHEA:23448"/>
        <dbReference type="ChEBI" id="CHEBI:33019"/>
        <dbReference type="ChEBI" id="CHEBI:37563"/>
        <dbReference type="ChEBI" id="CHEBI:85986"/>
        <dbReference type="ChEBI" id="CHEBI:85987"/>
        <dbReference type="EC" id="2.7.7.38"/>
    </reaction>
</comment>
<dbReference type="HAMAP" id="MF_00057">
    <property type="entry name" value="KdsB"/>
    <property type="match status" value="1"/>
</dbReference>
<organism evidence="7 8">
    <name type="scientific">Onishia taeanensis</name>
    <dbReference type="NCBI Taxonomy" id="284577"/>
    <lineage>
        <taxon>Bacteria</taxon>
        <taxon>Pseudomonadati</taxon>
        <taxon>Pseudomonadota</taxon>
        <taxon>Gammaproteobacteria</taxon>
        <taxon>Oceanospirillales</taxon>
        <taxon>Halomonadaceae</taxon>
        <taxon>Onishia</taxon>
    </lineage>
</organism>
<evidence type="ECO:0000313" key="8">
    <source>
        <dbReference type="Proteomes" id="UP000249700"/>
    </source>
</evidence>
<proteinExistence type="inferred from homology"/>
<dbReference type="NCBIfam" id="TIGR00466">
    <property type="entry name" value="kdsB"/>
    <property type="match status" value="1"/>
</dbReference>
<dbReference type="InterPro" id="IPR029044">
    <property type="entry name" value="Nucleotide-diphossugar_trans"/>
</dbReference>
<evidence type="ECO:0000256" key="2">
    <source>
        <dbReference type="ARBA" id="ARBA00022679"/>
    </source>
</evidence>
<dbReference type="EC" id="2.7.7.38" evidence="5"/>
<comment type="caution">
    <text evidence="7">The sequence shown here is derived from an EMBL/GenBank/DDBJ whole genome shotgun (WGS) entry which is preliminary data.</text>
</comment>
<accession>A0A328XWT2</accession>
<dbReference type="AlphaFoldDB" id="A0A328XWT2"/>
<dbReference type="Pfam" id="PF02348">
    <property type="entry name" value="CTP_transf_3"/>
    <property type="match status" value="1"/>
</dbReference>
<dbReference type="NCBIfam" id="NF003952">
    <property type="entry name" value="PRK05450.1-5"/>
    <property type="match status" value="1"/>
</dbReference>
<dbReference type="Proteomes" id="UP000249700">
    <property type="component" value="Unassembled WGS sequence"/>
</dbReference>
<dbReference type="GO" id="GO:0033468">
    <property type="term" value="P:CMP-keto-3-deoxy-D-manno-octulosonic acid biosynthetic process"/>
    <property type="evidence" value="ECO:0007669"/>
    <property type="project" value="UniProtKB-UniRule"/>
</dbReference>
<dbReference type="GO" id="GO:0005829">
    <property type="term" value="C:cytosol"/>
    <property type="evidence" value="ECO:0007669"/>
    <property type="project" value="TreeGrafter"/>
</dbReference>
<dbReference type="InterPro" id="IPR004528">
    <property type="entry name" value="KdsB"/>
</dbReference>
<keyword evidence="4 5" id="KW-0448">Lipopolysaccharide biosynthesis</keyword>
<dbReference type="RefSeq" id="WP_112053321.1">
    <property type="nucleotide sequence ID" value="NZ_QLSX01000001.1"/>
</dbReference>
<evidence type="ECO:0000256" key="3">
    <source>
        <dbReference type="ARBA" id="ARBA00022695"/>
    </source>
</evidence>
<keyword evidence="3 5" id="KW-0548">Nucleotidyltransferase</keyword>
<evidence type="ECO:0000256" key="5">
    <source>
        <dbReference type="HAMAP-Rule" id="MF_00057"/>
    </source>
</evidence>
<keyword evidence="2 5" id="KW-0808">Transferase</keyword>
<evidence type="ECO:0000256" key="6">
    <source>
        <dbReference type="SAM" id="MobiDB-lite"/>
    </source>
</evidence>
<evidence type="ECO:0000256" key="4">
    <source>
        <dbReference type="ARBA" id="ARBA00022985"/>
    </source>
</evidence>
<evidence type="ECO:0000313" key="7">
    <source>
        <dbReference type="EMBL" id="RAR64458.1"/>
    </source>
</evidence>
<gene>
    <name evidence="5" type="primary">kdsB</name>
    <name evidence="7" type="ORF">BCL93_101277</name>
</gene>
<dbReference type="SUPFAM" id="SSF53448">
    <property type="entry name" value="Nucleotide-diphospho-sugar transferases"/>
    <property type="match status" value="1"/>
</dbReference>
<dbReference type="EMBL" id="QLSX01000001">
    <property type="protein sequence ID" value="RAR64458.1"/>
    <property type="molecule type" value="Genomic_DNA"/>
</dbReference>
<sequence length="287" mass="31370">MSDFVAVIPARFASSRLPGKPLLDIAGEPMVVRVWRQALASQASRVVVATDDPRISEVAEEAGAEVVMTAADHPSGTDRLAEVAERLGLAEDAILVNVQGDEPLLPPALIDQVAARLEEDADASIATLGESISDVEMLFNPNVVKVVRDFAGRALYFSRAPIPWDRETWDREAFASRPELLAQDAWLRHIGLYAYRASFLAAYRHWAPAPLEQLEQLEQLRALQNGHRIQVALAGEPHPAGVDTQADLERVRALFAHTAAQSAGTQPENIPSENVSPEDISPKKKER</sequence>
<dbReference type="GO" id="GO:0016020">
    <property type="term" value="C:membrane"/>
    <property type="evidence" value="ECO:0007669"/>
    <property type="project" value="UniProtKB-SubCell"/>
</dbReference>
<dbReference type="PANTHER" id="PTHR42866:SF2">
    <property type="entry name" value="3-DEOXY-MANNO-OCTULOSONATE CYTIDYLYLTRANSFERASE, MITOCHONDRIAL"/>
    <property type="match status" value="1"/>
</dbReference>
<dbReference type="FunFam" id="3.90.550.10:FF:000011">
    <property type="entry name" value="3-deoxy-manno-octulosonate cytidylyltransferase"/>
    <property type="match status" value="1"/>
</dbReference>
<name>A0A328XWT2_9GAMM</name>
<comment type="pathway">
    <text evidence="5">Nucleotide-sugar biosynthesis; CMP-3-deoxy-D-manno-octulosonate biosynthesis; CMP-3-deoxy-D-manno-octulosonate from 3-deoxy-D-manno-octulosonate and CTP: step 1/1.</text>
</comment>
<dbReference type="GO" id="GO:0008690">
    <property type="term" value="F:3-deoxy-manno-octulosonate cytidylyltransferase activity"/>
    <property type="evidence" value="ECO:0007669"/>
    <property type="project" value="UniProtKB-UniRule"/>
</dbReference>
<dbReference type="GO" id="GO:0009103">
    <property type="term" value="P:lipopolysaccharide biosynthetic process"/>
    <property type="evidence" value="ECO:0007669"/>
    <property type="project" value="UniProtKB-UniRule"/>
</dbReference>
<dbReference type="Gene3D" id="3.90.550.10">
    <property type="entry name" value="Spore Coat Polysaccharide Biosynthesis Protein SpsA, Chain A"/>
    <property type="match status" value="1"/>
</dbReference>
<feature type="compositionally biased region" description="Polar residues" evidence="6">
    <location>
        <begin position="259"/>
        <end position="275"/>
    </location>
</feature>
<comment type="function">
    <text evidence="5">Activates KDO (a required 8-carbon sugar) for incorporation into bacterial lipopolysaccharide in Gram-negative bacteria.</text>
</comment>
<dbReference type="PANTHER" id="PTHR42866">
    <property type="entry name" value="3-DEOXY-MANNO-OCTULOSONATE CYTIDYLYLTRANSFERASE"/>
    <property type="match status" value="1"/>
</dbReference>
<feature type="region of interest" description="Disordered" evidence="6">
    <location>
        <begin position="259"/>
        <end position="287"/>
    </location>
</feature>
<protein>
    <recommendedName>
        <fullName evidence="5">3-deoxy-manno-octulosonate cytidylyltransferase</fullName>
        <ecNumber evidence="5">2.7.7.38</ecNumber>
    </recommendedName>
    <alternativeName>
        <fullName evidence="5">CMP-2-keto-3-deoxyoctulosonic acid synthase</fullName>
        <shortName evidence="5">CKS</shortName>
        <shortName evidence="5">CMP-KDO synthase</shortName>
    </alternativeName>
</protein>
<dbReference type="InterPro" id="IPR003329">
    <property type="entry name" value="Cytidylyl_trans"/>
</dbReference>
<evidence type="ECO:0000256" key="1">
    <source>
        <dbReference type="ARBA" id="ARBA00004370"/>
    </source>
</evidence>
<dbReference type="UniPathway" id="UPA00358">
    <property type="reaction ID" value="UER00476"/>
</dbReference>
<comment type="similarity">
    <text evidence="5">Belongs to the KdsB family.</text>
</comment>